<comment type="caution">
    <text evidence="2">The sequence shown here is derived from an EMBL/GenBank/DDBJ whole genome shotgun (WGS) entry which is preliminary data.</text>
</comment>
<dbReference type="Proteomes" id="UP000603708">
    <property type="component" value="Unassembled WGS sequence"/>
</dbReference>
<reference evidence="2" key="1">
    <citation type="journal article" date="2014" name="Int. J. Syst. Evol. Microbiol.">
        <title>Complete genome sequence of Corynebacterium casei LMG S-19264T (=DSM 44701T), isolated from a smear-ripened cheese.</title>
        <authorList>
            <consortium name="US DOE Joint Genome Institute (JGI-PGF)"/>
            <person name="Walter F."/>
            <person name="Albersmeier A."/>
            <person name="Kalinowski J."/>
            <person name="Ruckert C."/>
        </authorList>
    </citation>
    <scope>NUCLEOTIDE SEQUENCE</scope>
    <source>
        <strain evidence="2">JCM 5069</strain>
    </source>
</reference>
<accession>A0A919GJP5</accession>
<name>A0A919GJP5_9ACTN</name>
<dbReference type="RefSeq" id="WP_373317060.1">
    <property type="nucleotide sequence ID" value="NZ_BNCD01000017.1"/>
</dbReference>
<dbReference type="InterPro" id="IPR011051">
    <property type="entry name" value="RmlC_Cupin_sf"/>
</dbReference>
<dbReference type="AlphaFoldDB" id="A0A919GJP5"/>
<evidence type="ECO:0000313" key="2">
    <source>
        <dbReference type="EMBL" id="GHH85216.1"/>
    </source>
</evidence>
<proteinExistence type="predicted"/>
<dbReference type="EMBL" id="BNCD01000017">
    <property type="protein sequence ID" value="GHH85216.1"/>
    <property type="molecule type" value="Genomic_DNA"/>
</dbReference>
<evidence type="ECO:0000256" key="1">
    <source>
        <dbReference type="SAM" id="MobiDB-lite"/>
    </source>
</evidence>
<organism evidence="2 3">
    <name type="scientific">Streptomyces sulfonofaciens</name>
    <dbReference type="NCBI Taxonomy" id="68272"/>
    <lineage>
        <taxon>Bacteria</taxon>
        <taxon>Bacillati</taxon>
        <taxon>Actinomycetota</taxon>
        <taxon>Actinomycetes</taxon>
        <taxon>Kitasatosporales</taxon>
        <taxon>Streptomycetaceae</taxon>
        <taxon>Streptomyces</taxon>
    </lineage>
</organism>
<keyword evidence="3" id="KW-1185">Reference proteome</keyword>
<gene>
    <name evidence="2" type="ORF">GCM10018793_52350</name>
</gene>
<dbReference type="Gene3D" id="2.60.120.10">
    <property type="entry name" value="Jelly Rolls"/>
    <property type="match status" value="1"/>
</dbReference>
<dbReference type="InterPro" id="IPR014710">
    <property type="entry name" value="RmlC-like_jellyroll"/>
</dbReference>
<evidence type="ECO:0008006" key="4">
    <source>
        <dbReference type="Google" id="ProtNLM"/>
    </source>
</evidence>
<evidence type="ECO:0000313" key="3">
    <source>
        <dbReference type="Proteomes" id="UP000603708"/>
    </source>
</evidence>
<reference evidence="2" key="2">
    <citation type="submission" date="2020-09" db="EMBL/GenBank/DDBJ databases">
        <authorList>
            <person name="Sun Q."/>
            <person name="Ohkuma M."/>
        </authorList>
    </citation>
    <scope>NUCLEOTIDE SEQUENCE</scope>
    <source>
        <strain evidence="2">JCM 5069</strain>
    </source>
</reference>
<sequence>MSTPSVPGVLAQAGRLLDDPAAERGGALWRLTAQGRQLDANLIRLAPGEGVPEHVEADLDVLVCVVAGDGSLGTETGAQELRPGFVAWLPHGARRAVLAGPGGLVYLTAHRRRPGLAIGGTSEAARAAPAAERRRPPSPVAEGGEPACLLHRVCTECGRLALEGDARYCSRCGERLPTG</sequence>
<protein>
    <recommendedName>
        <fullName evidence="4">Cupin domain-containing protein</fullName>
    </recommendedName>
</protein>
<dbReference type="SUPFAM" id="SSF51182">
    <property type="entry name" value="RmlC-like cupins"/>
    <property type="match status" value="1"/>
</dbReference>
<feature type="region of interest" description="Disordered" evidence="1">
    <location>
        <begin position="118"/>
        <end position="143"/>
    </location>
</feature>